<dbReference type="AlphaFoldDB" id="A0AAU9CFB1"/>
<dbReference type="KEGG" id="fax:FUAX_32910"/>
<dbReference type="Proteomes" id="UP001348817">
    <property type="component" value="Chromosome"/>
</dbReference>
<sequence length="330" mass="35904">MRRSRNAIKSFFETGDTPSREDFADFIDSVFFHNEDTLTASKISDLSEALTPYALKDEIRLKPGLSFAVADLSARDAIPSYLRAWDQEIRVVSEGKSFRLTEGKASGDLADNGNWSALPAEFTDTQVSRLLAGVYINATASISRNRAVIEKGLTADTNINVSWNVSAGDDNITEVTVAGIDGTPGNSGNRTVGLRDSWTFTLRAKRTASDGTPKGDLVKSAGVSAVVPVFYGVSAESTYPEADPYGTGFTKLVQTGRTVPRQSFSPNNQYVWFISTRSGMTVYDENNLAQSGFTETEIDLRLPDGTTEKAYAYVSKTPKTVTGFGYDLRL</sequence>
<keyword evidence="3" id="KW-1185">Reference proteome</keyword>
<reference evidence="1 3" key="1">
    <citation type="submission" date="2021-12" db="EMBL/GenBank/DDBJ databases">
        <title>Genome sequencing of bacteria with rrn-lacking chromosome and rrn-plasmid.</title>
        <authorList>
            <person name="Anda M."/>
            <person name="Iwasaki W."/>
        </authorList>
    </citation>
    <scope>NUCLEOTIDE SEQUENCE [LARGE SCALE GENOMIC DNA]</scope>
    <source>
        <strain evidence="1 3">DSM 100852</strain>
        <plasmid evidence="2 3">pFA1</plasmid>
    </source>
</reference>
<evidence type="ECO:0000313" key="2">
    <source>
        <dbReference type="EMBL" id="BDD11643.1"/>
    </source>
</evidence>
<proteinExistence type="predicted"/>
<evidence type="ECO:0000313" key="3">
    <source>
        <dbReference type="Proteomes" id="UP001348817"/>
    </source>
</evidence>
<dbReference type="RefSeq" id="WP_338392387.1">
    <property type="nucleotide sequence ID" value="NZ_AP025314.1"/>
</dbReference>
<evidence type="ECO:0000313" key="1">
    <source>
        <dbReference type="EMBL" id="BDD10859.1"/>
    </source>
</evidence>
<dbReference type="KEGG" id="fax:FUAX_40750"/>
<dbReference type="EMBL" id="AP025314">
    <property type="protein sequence ID" value="BDD10859.1"/>
    <property type="molecule type" value="Genomic_DNA"/>
</dbReference>
<keyword evidence="2" id="KW-0614">Plasmid</keyword>
<name>A0AAU9CFB1_9BACT</name>
<dbReference type="Proteomes" id="UP001348817">
    <property type="component" value="Plasmid pFA1"/>
</dbReference>
<protein>
    <submittedName>
        <fullName evidence="1">Uncharacterized protein</fullName>
    </submittedName>
</protein>
<dbReference type="EMBL" id="AP025315">
    <property type="protein sequence ID" value="BDD11643.1"/>
    <property type="molecule type" value="Genomic_DNA"/>
</dbReference>
<organism evidence="1 3">
    <name type="scientific">Fulvitalea axinellae</name>
    <dbReference type="NCBI Taxonomy" id="1182444"/>
    <lineage>
        <taxon>Bacteria</taxon>
        <taxon>Pseudomonadati</taxon>
        <taxon>Bacteroidota</taxon>
        <taxon>Cytophagia</taxon>
        <taxon>Cytophagales</taxon>
        <taxon>Persicobacteraceae</taxon>
        <taxon>Fulvitalea</taxon>
    </lineage>
</organism>
<gene>
    <name evidence="1" type="ORF">FUAX_32910</name>
    <name evidence="2" type="ORF">FUAX_40750</name>
</gene>
<geneLocation type="plasmid" evidence="2 3">
    <name>pFA1</name>
</geneLocation>
<accession>A0AAU9CFB1</accession>